<dbReference type="EMBL" id="SWLB01000026">
    <property type="protein sequence ID" value="KAF3321560.1"/>
    <property type="molecule type" value="Genomic_DNA"/>
</dbReference>
<dbReference type="Proteomes" id="UP000623129">
    <property type="component" value="Unassembled WGS sequence"/>
</dbReference>
<name>A0A833QC79_9POAL</name>
<dbReference type="OrthoDB" id="1925812at2759"/>
<comment type="caution">
    <text evidence="1">The sequence shown here is derived from an EMBL/GenBank/DDBJ whole genome shotgun (WGS) entry which is preliminary data.</text>
</comment>
<proteinExistence type="predicted"/>
<dbReference type="AlphaFoldDB" id="A0A833QC79"/>
<sequence length="88" mass="9932">MEEQGDCLCSAFKDPNLLTKIKMTQDEMLKFPSKCGLSMPENSNCSALSSVTLLHPFTITNISNHFDFLKQKQHPQMKVELMGNHCKA</sequence>
<gene>
    <name evidence="1" type="ORF">FCM35_KLT13776</name>
</gene>
<reference evidence="1" key="1">
    <citation type="submission" date="2020-01" db="EMBL/GenBank/DDBJ databases">
        <title>Genome sequence of Kobresia littledalei, the first chromosome-level genome in the family Cyperaceae.</title>
        <authorList>
            <person name="Qu G."/>
        </authorList>
    </citation>
    <scope>NUCLEOTIDE SEQUENCE</scope>
    <source>
        <strain evidence="1">C.B.Clarke</strain>
        <tissue evidence="1">Leaf</tissue>
    </source>
</reference>
<organism evidence="1 2">
    <name type="scientific">Carex littledalei</name>
    <dbReference type="NCBI Taxonomy" id="544730"/>
    <lineage>
        <taxon>Eukaryota</taxon>
        <taxon>Viridiplantae</taxon>
        <taxon>Streptophyta</taxon>
        <taxon>Embryophyta</taxon>
        <taxon>Tracheophyta</taxon>
        <taxon>Spermatophyta</taxon>
        <taxon>Magnoliopsida</taxon>
        <taxon>Liliopsida</taxon>
        <taxon>Poales</taxon>
        <taxon>Cyperaceae</taxon>
        <taxon>Cyperoideae</taxon>
        <taxon>Cariceae</taxon>
        <taxon>Carex</taxon>
        <taxon>Carex subgen. Euthyceras</taxon>
    </lineage>
</organism>
<keyword evidence="2" id="KW-1185">Reference proteome</keyword>
<dbReference type="Gene3D" id="1.10.110.10">
    <property type="entry name" value="Plant lipid-transfer and hydrophobic proteins"/>
    <property type="match status" value="1"/>
</dbReference>
<dbReference type="InterPro" id="IPR036312">
    <property type="entry name" value="Bifun_inhib/LTP/seed_sf"/>
</dbReference>
<accession>A0A833QC79</accession>
<protein>
    <submittedName>
        <fullName evidence="1">Putative lipid transfer</fullName>
    </submittedName>
</protein>
<evidence type="ECO:0000313" key="1">
    <source>
        <dbReference type="EMBL" id="KAF3321560.1"/>
    </source>
</evidence>
<evidence type="ECO:0000313" key="2">
    <source>
        <dbReference type="Proteomes" id="UP000623129"/>
    </source>
</evidence>